<evidence type="ECO:0000313" key="4">
    <source>
        <dbReference type="Proteomes" id="UP001642360"/>
    </source>
</evidence>
<proteinExistence type="predicted"/>
<dbReference type="SUPFAM" id="SSF56112">
    <property type="entry name" value="Protein kinase-like (PK-like)"/>
    <property type="match status" value="1"/>
</dbReference>
<sequence>MPQLRSGVRRGRRPTIKPDLDEPDIKKPRTVRATRQRRPGGRRAVQNNNRGNNQKEVADVKGIVQPVVVVDDDDDENENAVKKTTSLSGQGQGEEQKEEEIRVLKEEVGEKEMDEYDSGGRSGDKGVGAEDEGSTAPLPEKVQVGGSPMYRIERKLGKGGFGQVYVGRRTNPSNPHERTGPGAVEVALKFEHRSSKGCNYGPPYEWQVYK</sequence>
<protein>
    <recommendedName>
        <fullName evidence="5">Protein kinase domain-containing protein</fullName>
    </recommendedName>
</protein>
<name>A0ABC8SPE8_9AQUA</name>
<feature type="compositionally biased region" description="Basic residues" evidence="2">
    <location>
        <begin position="28"/>
        <end position="41"/>
    </location>
</feature>
<feature type="binding site" evidence="1">
    <location>
        <position position="189"/>
    </location>
    <ligand>
        <name>ATP</name>
        <dbReference type="ChEBI" id="CHEBI:30616"/>
    </ligand>
</feature>
<evidence type="ECO:0000256" key="1">
    <source>
        <dbReference type="PROSITE-ProRule" id="PRU10141"/>
    </source>
</evidence>
<evidence type="ECO:0000256" key="2">
    <source>
        <dbReference type="SAM" id="MobiDB-lite"/>
    </source>
</evidence>
<dbReference type="InterPro" id="IPR011009">
    <property type="entry name" value="Kinase-like_dom_sf"/>
</dbReference>
<keyword evidence="1" id="KW-0067">ATP-binding</keyword>
<gene>
    <name evidence="3" type="ORF">ILEXP_LOCUS27498</name>
</gene>
<dbReference type="PROSITE" id="PS00107">
    <property type="entry name" value="PROTEIN_KINASE_ATP"/>
    <property type="match status" value="1"/>
</dbReference>
<evidence type="ECO:0008006" key="5">
    <source>
        <dbReference type="Google" id="ProtNLM"/>
    </source>
</evidence>
<reference evidence="3 4" key="1">
    <citation type="submission" date="2024-02" db="EMBL/GenBank/DDBJ databases">
        <authorList>
            <person name="Vignale AGUSTIN F."/>
            <person name="Sosa J E."/>
            <person name="Modenutti C."/>
        </authorList>
    </citation>
    <scope>NUCLEOTIDE SEQUENCE [LARGE SCALE GENOMIC DNA]</scope>
</reference>
<accession>A0ABC8SPE8</accession>
<dbReference type="Proteomes" id="UP001642360">
    <property type="component" value="Unassembled WGS sequence"/>
</dbReference>
<dbReference type="Gene3D" id="3.30.200.20">
    <property type="entry name" value="Phosphorylase Kinase, domain 1"/>
    <property type="match status" value="1"/>
</dbReference>
<evidence type="ECO:0000313" key="3">
    <source>
        <dbReference type="EMBL" id="CAK9158837.1"/>
    </source>
</evidence>
<dbReference type="AlphaFoldDB" id="A0ABC8SPE8"/>
<dbReference type="InterPro" id="IPR017441">
    <property type="entry name" value="Protein_kinase_ATP_BS"/>
</dbReference>
<feature type="compositionally biased region" description="Basic and acidic residues" evidence="2">
    <location>
        <begin position="99"/>
        <end position="111"/>
    </location>
</feature>
<feature type="compositionally biased region" description="Low complexity" evidence="2">
    <location>
        <begin position="60"/>
        <end position="69"/>
    </location>
</feature>
<dbReference type="EMBL" id="CAUOFW020003247">
    <property type="protein sequence ID" value="CAK9158837.1"/>
    <property type="molecule type" value="Genomic_DNA"/>
</dbReference>
<organism evidence="3 4">
    <name type="scientific">Ilex paraguariensis</name>
    <name type="common">yerba mate</name>
    <dbReference type="NCBI Taxonomy" id="185542"/>
    <lineage>
        <taxon>Eukaryota</taxon>
        <taxon>Viridiplantae</taxon>
        <taxon>Streptophyta</taxon>
        <taxon>Embryophyta</taxon>
        <taxon>Tracheophyta</taxon>
        <taxon>Spermatophyta</taxon>
        <taxon>Magnoliopsida</taxon>
        <taxon>eudicotyledons</taxon>
        <taxon>Gunneridae</taxon>
        <taxon>Pentapetalae</taxon>
        <taxon>asterids</taxon>
        <taxon>campanulids</taxon>
        <taxon>Aquifoliales</taxon>
        <taxon>Aquifoliaceae</taxon>
        <taxon>Ilex</taxon>
    </lineage>
</organism>
<dbReference type="GO" id="GO:0005524">
    <property type="term" value="F:ATP binding"/>
    <property type="evidence" value="ECO:0007669"/>
    <property type="project" value="UniProtKB-UniRule"/>
</dbReference>
<feature type="compositionally biased region" description="Basic and acidic residues" evidence="2">
    <location>
        <begin position="16"/>
        <end position="27"/>
    </location>
</feature>
<keyword evidence="4" id="KW-1185">Reference proteome</keyword>
<comment type="caution">
    <text evidence="3">The sequence shown here is derived from an EMBL/GenBank/DDBJ whole genome shotgun (WGS) entry which is preliminary data.</text>
</comment>
<keyword evidence="1" id="KW-0547">Nucleotide-binding</keyword>
<feature type="region of interest" description="Disordered" evidence="2">
    <location>
        <begin position="1"/>
        <end position="147"/>
    </location>
</feature>